<dbReference type="InterPro" id="IPR006655">
    <property type="entry name" value="Mopterin_OxRdtase_prok_CS"/>
</dbReference>
<evidence type="ECO:0000259" key="14">
    <source>
        <dbReference type="PROSITE" id="PS51669"/>
    </source>
</evidence>
<keyword evidence="12" id="KW-0411">Iron-sulfur</keyword>
<keyword evidence="13" id="KW-0534">Nitrate assimilation</keyword>
<dbReference type="OrthoDB" id="219031at2"/>
<keyword evidence="7" id="KW-0500">Molybdenum</keyword>
<comment type="similarity">
    <text evidence="4">Belongs to the prokaryotic molybdopterin-containing oxidoreductase family.</text>
</comment>
<keyword evidence="10" id="KW-0560">Oxidoreductase</keyword>
<dbReference type="PROSITE" id="PS00490">
    <property type="entry name" value="MOLYBDOPTERIN_PROK_2"/>
    <property type="match status" value="1"/>
</dbReference>
<keyword evidence="6" id="KW-0004">4Fe-4S</keyword>
<dbReference type="InterPro" id="IPR006468">
    <property type="entry name" value="NarG"/>
</dbReference>
<dbReference type="SUPFAM" id="SSF53706">
    <property type="entry name" value="Formate dehydrogenase/DMSO reductase, domains 1-3"/>
    <property type="match status" value="1"/>
</dbReference>
<keyword evidence="16" id="KW-1185">Reference proteome</keyword>
<feature type="domain" description="4Fe-4S Mo/W bis-MGD-type" evidence="14">
    <location>
        <begin position="25"/>
        <end position="89"/>
    </location>
</feature>
<dbReference type="Gene3D" id="3.40.50.12440">
    <property type="match status" value="1"/>
</dbReference>
<evidence type="ECO:0000256" key="2">
    <source>
        <dbReference type="ARBA" id="ARBA00001966"/>
    </source>
</evidence>
<evidence type="ECO:0000256" key="13">
    <source>
        <dbReference type="ARBA" id="ARBA00023063"/>
    </source>
</evidence>
<dbReference type="InterPro" id="IPR009010">
    <property type="entry name" value="Asp_de-COase-like_dom_sf"/>
</dbReference>
<evidence type="ECO:0000256" key="5">
    <source>
        <dbReference type="ARBA" id="ARBA00022448"/>
    </source>
</evidence>
<name>A0A2R4VYA0_THEAF</name>
<dbReference type="PROSITE" id="PS51669">
    <property type="entry name" value="4FE4S_MOW_BIS_MGD"/>
    <property type="match status" value="1"/>
</dbReference>
<comment type="subcellular location">
    <subcellularLocation>
        <location evidence="3">Cell envelope</location>
    </subcellularLocation>
</comment>
<dbReference type="GO" id="GO:0016020">
    <property type="term" value="C:membrane"/>
    <property type="evidence" value="ECO:0007669"/>
    <property type="project" value="TreeGrafter"/>
</dbReference>
<dbReference type="InterPro" id="IPR037943">
    <property type="entry name" value="MopB_CT_Nitrate-R-NarG-like"/>
</dbReference>
<dbReference type="Pfam" id="PF00384">
    <property type="entry name" value="Molybdopterin"/>
    <property type="match status" value="1"/>
</dbReference>
<dbReference type="InterPro" id="IPR006963">
    <property type="entry name" value="Mopterin_OxRdtase_4Fe-4S_dom"/>
</dbReference>
<dbReference type="KEGG" id="taci:TDSAC_0082"/>
<dbReference type="GO" id="GO:0042128">
    <property type="term" value="P:nitrate assimilation"/>
    <property type="evidence" value="ECO:0007669"/>
    <property type="project" value="UniProtKB-KW"/>
</dbReference>
<dbReference type="SUPFAM" id="SSF50692">
    <property type="entry name" value="ADC-like"/>
    <property type="match status" value="1"/>
</dbReference>
<evidence type="ECO:0000256" key="9">
    <source>
        <dbReference type="ARBA" id="ARBA00022982"/>
    </source>
</evidence>
<dbReference type="PANTHER" id="PTHR43105:SF2">
    <property type="entry name" value="RESPIRATORY NITRATE REDUCTASE 2 ALPHA CHAIN"/>
    <property type="match status" value="1"/>
</dbReference>
<dbReference type="GO" id="GO:0045333">
    <property type="term" value="P:cellular respiration"/>
    <property type="evidence" value="ECO:0007669"/>
    <property type="project" value="UniProtKB-ARBA"/>
</dbReference>
<keyword evidence="5" id="KW-0813">Transport</keyword>
<evidence type="ECO:0000256" key="7">
    <source>
        <dbReference type="ARBA" id="ARBA00022505"/>
    </source>
</evidence>
<evidence type="ECO:0000256" key="1">
    <source>
        <dbReference type="ARBA" id="ARBA00001942"/>
    </source>
</evidence>
<dbReference type="InterPro" id="IPR050123">
    <property type="entry name" value="Prok_molybdopt-oxidoreductase"/>
</dbReference>
<dbReference type="Pfam" id="PF01568">
    <property type="entry name" value="Molydop_binding"/>
    <property type="match status" value="1"/>
</dbReference>
<organism evidence="15 16">
    <name type="scientific">Thermodesulfobium acidiphilum</name>
    <dbReference type="NCBI Taxonomy" id="1794699"/>
    <lineage>
        <taxon>Bacteria</taxon>
        <taxon>Pseudomonadati</taxon>
        <taxon>Thermodesulfobiota</taxon>
        <taxon>Thermodesulfobiia</taxon>
        <taxon>Thermodesulfobiales</taxon>
        <taxon>Thermodesulfobiaceae</taxon>
        <taxon>Thermodesulfobium</taxon>
    </lineage>
</organism>
<dbReference type="PANTHER" id="PTHR43105">
    <property type="entry name" value="RESPIRATORY NITRATE REDUCTASE"/>
    <property type="match status" value="1"/>
</dbReference>
<keyword evidence="11" id="KW-0408">Iron</keyword>
<evidence type="ECO:0000256" key="12">
    <source>
        <dbReference type="ARBA" id="ARBA00023014"/>
    </source>
</evidence>
<evidence type="ECO:0000256" key="10">
    <source>
        <dbReference type="ARBA" id="ARBA00023002"/>
    </source>
</evidence>
<dbReference type="InterPro" id="IPR006657">
    <property type="entry name" value="MoPterin_dinucl-bd_dom"/>
</dbReference>
<evidence type="ECO:0000313" key="15">
    <source>
        <dbReference type="EMBL" id="AWB09472.1"/>
    </source>
</evidence>
<keyword evidence="8" id="KW-0479">Metal-binding</keyword>
<sequence>MDNWIEEKKEPCSAEDGYRKRFSYDKVVRSTHGVNCTGSCSWQIFVKEGIITYEIQQNDYPSTQDGLPEYEPRGCPCGASYSWYEYSPHRIKYPMIRRSLYELYKEKRKDLDPVNAWGEIVKSSSLYKKKRGCGSFIRISFDEAVEIISAANIYTIKKYGPDRVVGFSPIPAKSMVSYASGTRYLSLIGGAILSFYDWYCDLPPSSPQMFGDQTDVPKSADWYNSTYLLLWGSNVPQTRRPDAHFFTETRYKGTKTVVISPDFSEACKFADVWLSPKPGSDAALGMAMGHVVLKEFFIDKRSDYFESYCKQFSDMPCLVMLEKEGDFFKPGRFLRSSDLGGREKFDEWKTVIFDKKIGICTPNGSIGFRYQENGKWNLELRDSLTGKEINPELSLIDFRDIDAKVLYPYFGGTKEVIVRKVPAKKIIIDSKEFYVSTVFDLLVAHYGIDRGLGDENVAKSYNDLNCYTPAWQEKITGVKKEIVIKIAREFAENALLTRGKSMIIIGAGVNHYYYTDTIYRAAINLLTMCGCIGQSGGGWAHYVGQEKVRPLAGWSTFAFALDWYRPPRHVNSTSFFYVHTDQYRYETLKVDDLLSPIAKKDAYSSHPFDLNVKAIRLGWLPAAPYLNISPLDISDLAKAKGINISEYISDEVKKGNILFSYQDPEDEKNYPRNMFVWRSNIMGASSKGHEYFIKYLLGAKSGLIEEESDLSDLKEIKVREPVIGKLDLLVTIDFRMSTTCLYSDIVLPSATWYEKEDISTTDMHPFIHPFSQAVDPLWESKTDYEIFKAISKKFSELAKDNLGKRTDTVLSPLLHDTPSELGQPTEVKDWKLGECDILPGKTFPGITQVERDYPNVYKQYTSIGPLVEKLGIGAKGVSWFCSEELNDLRSINSENNGLVSISSARSVCEAIMCLSPETNSSVSFKAWENISKKTGRDHSKVLPPKDYVLRFRDLQIQPRRTITSPCWSGIESKEVPYSANYLNVHELIPWRTLSGRIEIYQDHRWMRDFGENFAIYKAPVNILSTDKIKLDENCITLKFCTAHQKFGIHTTFIDLQIMQNLSRGGPHVWLSEADAKSIGLEDNDWVTLYNRNGTVVARAVLSQRIPSGMVIMYHAQDKIINNPISERTSARGGVHNSLIKILLNPLHMIGGYAQLSYFFNYYGTIGSNRDDFVIVRKLNKVIWTQKREGGDAL</sequence>
<evidence type="ECO:0000256" key="3">
    <source>
        <dbReference type="ARBA" id="ARBA00004196"/>
    </source>
</evidence>
<evidence type="ECO:0000256" key="11">
    <source>
        <dbReference type="ARBA" id="ARBA00023004"/>
    </source>
</evidence>
<evidence type="ECO:0000256" key="6">
    <source>
        <dbReference type="ARBA" id="ARBA00022485"/>
    </source>
</evidence>
<dbReference type="GO" id="GO:0046872">
    <property type="term" value="F:metal ion binding"/>
    <property type="evidence" value="ECO:0007669"/>
    <property type="project" value="UniProtKB-KW"/>
</dbReference>
<dbReference type="EMBL" id="CP020921">
    <property type="protein sequence ID" value="AWB09472.1"/>
    <property type="molecule type" value="Genomic_DNA"/>
</dbReference>
<dbReference type="GO" id="GO:0008940">
    <property type="term" value="F:nitrate reductase activity"/>
    <property type="evidence" value="ECO:0007669"/>
    <property type="project" value="InterPro"/>
</dbReference>
<dbReference type="InterPro" id="IPR006656">
    <property type="entry name" value="Mopterin_OxRdtase"/>
</dbReference>
<evidence type="ECO:0000256" key="8">
    <source>
        <dbReference type="ARBA" id="ARBA00022723"/>
    </source>
</evidence>
<dbReference type="GO" id="GO:0009325">
    <property type="term" value="C:nitrate reductase complex"/>
    <property type="evidence" value="ECO:0007669"/>
    <property type="project" value="InterPro"/>
</dbReference>
<dbReference type="NCBIfam" id="TIGR01580">
    <property type="entry name" value="narG"/>
    <property type="match status" value="1"/>
</dbReference>
<dbReference type="GO" id="GO:0043546">
    <property type="term" value="F:molybdopterin cofactor binding"/>
    <property type="evidence" value="ECO:0007669"/>
    <property type="project" value="InterPro"/>
</dbReference>
<reference evidence="15 16" key="1">
    <citation type="submission" date="2017-04" db="EMBL/GenBank/DDBJ databases">
        <title>Genomic insights into metabolism of Thermodesulfobium acidiphilum.</title>
        <authorList>
            <person name="Toshchakov S.V."/>
            <person name="Frolov E.N."/>
            <person name="Kublanov I.V."/>
            <person name="Samarov N.I."/>
            <person name="Novikov A."/>
            <person name="Lebedinsky A.V."/>
            <person name="Bonch-Osmolovskaya E.A."/>
            <person name="Chernyh N.A."/>
        </authorList>
    </citation>
    <scope>NUCLEOTIDE SEQUENCE [LARGE SCALE GENOMIC DNA]</scope>
    <source>
        <strain evidence="15 16">3127-1</strain>
    </source>
</reference>
<accession>A0A2R4VYA0</accession>
<dbReference type="GO" id="GO:0051539">
    <property type="term" value="F:4 iron, 4 sulfur cluster binding"/>
    <property type="evidence" value="ECO:0007669"/>
    <property type="project" value="UniProtKB-KW"/>
</dbReference>
<proteinExistence type="inferred from homology"/>
<dbReference type="CDD" id="cd02776">
    <property type="entry name" value="MopB_CT_Nitrate-R-NarG-like"/>
    <property type="match status" value="1"/>
</dbReference>
<gene>
    <name evidence="15" type="ORF">TDSAC_0082</name>
</gene>
<dbReference type="GO" id="GO:0030313">
    <property type="term" value="C:cell envelope"/>
    <property type="evidence" value="ECO:0007669"/>
    <property type="project" value="UniProtKB-SubCell"/>
</dbReference>
<dbReference type="CDD" id="cd02750">
    <property type="entry name" value="MopB_Nitrate-R-NarG-like"/>
    <property type="match status" value="1"/>
</dbReference>
<protein>
    <submittedName>
        <fullName evidence="15">Respiratory nitrate reductase alpha subunit apoprotein</fullName>
    </submittedName>
</protein>
<evidence type="ECO:0000313" key="16">
    <source>
        <dbReference type="Proteomes" id="UP000244792"/>
    </source>
</evidence>
<dbReference type="RefSeq" id="WP_108307793.1">
    <property type="nucleotide sequence ID" value="NZ_CP020921.1"/>
</dbReference>
<keyword evidence="9" id="KW-0249">Electron transport</keyword>
<comment type="cofactor">
    <cofactor evidence="1">
        <name>Mo-bis(molybdopterin guanine dinucleotide)</name>
        <dbReference type="ChEBI" id="CHEBI:60539"/>
    </cofactor>
</comment>
<comment type="cofactor">
    <cofactor evidence="2">
        <name>[4Fe-4S] cluster</name>
        <dbReference type="ChEBI" id="CHEBI:49883"/>
    </cofactor>
</comment>
<evidence type="ECO:0000256" key="4">
    <source>
        <dbReference type="ARBA" id="ARBA00010312"/>
    </source>
</evidence>
<dbReference type="Proteomes" id="UP000244792">
    <property type="component" value="Chromosome"/>
</dbReference>
<dbReference type="AlphaFoldDB" id="A0A2R4VYA0"/>